<dbReference type="InterPro" id="IPR000873">
    <property type="entry name" value="AMP-dep_synth/lig_dom"/>
</dbReference>
<feature type="domain" description="AMP-dependent synthetase/ligase" evidence="1">
    <location>
        <begin position="6"/>
        <end position="385"/>
    </location>
</feature>
<feature type="non-terminal residue" evidence="2">
    <location>
        <position position="568"/>
    </location>
</feature>
<dbReference type="InterPro" id="IPR045851">
    <property type="entry name" value="AMP-bd_C_sf"/>
</dbReference>
<dbReference type="OrthoDB" id="6409605at2759"/>
<dbReference type="InterPro" id="IPR042099">
    <property type="entry name" value="ANL_N_sf"/>
</dbReference>
<reference evidence="2 3" key="1">
    <citation type="submission" date="2013-11" db="EMBL/GenBank/DDBJ databases">
        <title>Genome sequencing of Stegodyphus mimosarum.</title>
        <authorList>
            <person name="Bechsgaard J."/>
        </authorList>
    </citation>
    <scope>NUCLEOTIDE SEQUENCE [LARGE SCALE GENOMIC DNA]</scope>
</reference>
<dbReference type="STRING" id="407821.A0A087UWS9"/>
<accession>A0A087UWS9</accession>
<organism evidence="2 3">
    <name type="scientific">Stegodyphus mimosarum</name>
    <name type="common">African social velvet spider</name>
    <dbReference type="NCBI Taxonomy" id="407821"/>
    <lineage>
        <taxon>Eukaryota</taxon>
        <taxon>Metazoa</taxon>
        <taxon>Ecdysozoa</taxon>
        <taxon>Arthropoda</taxon>
        <taxon>Chelicerata</taxon>
        <taxon>Arachnida</taxon>
        <taxon>Araneae</taxon>
        <taxon>Araneomorphae</taxon>
        <taxon>Entelegynae</taxon>
        <taxon>Eresoidea</taxon>
        <taxon>Eresidae</taxon>
        <taxon>Stegodyphus</taxon>
    </lineage>
</organism>
<name>A0A087UWS9_STEMI</name>
<evidence type="ECO:0000259" key="1">
    <source>
        <dbReference type="Pfam" id="PF00501"/>
    </source>
</evidence>
<dbReference type="InterPro" id="IPR020845">
    <property type="entry name" value="AMP-binding_CS"/>
</dbReference>
<dbReference type="Gene3D" id="3.30.300.30">
    <property type="match status" value="1"/>
</dbReference>
<dbReference type="Proteomes" id="UP000054359">
    <property type="component" value="Unassembled WGS sequence"/>
</dbReference>
<dbReference type="PANTHER" id="PTHR42921">
    <property type="entry name" value="ACETOACETYL-COA SYNTHETASE"/>
    <property type="match status" value="1"/>
</dbReference>
<dbReference type="Pfam" id="PF00501">
    <property type="entry name" value="AMP-binding"/>
    <property type="match status" value="1"/>
</dbReference>
<sequence>MRIRDDRIAIICVDETGSEETVTYAQMFEEVKLYTAAFRKLGLQEGDALACYMSNRKEAVFAMLAATSIGAIWGGPQPYFGGRVASNIIAKMEAKFLITVDHHQDNGNSYDIMENLPVIVENCSRLEKIIIIPSKEETVANGISHIRNGIFLDEFLDSGRNLDGSIPDILFEQLPFGHPTFLNFTSGTTGDPKGVVHSAGTLITHLENIGFNYNLKSGDGLFQWCPVGWSMWDCFIPCLALGIKLVLYCGSPFWVRDGINVWDLIAKYKVNYSPFIPSMLDKLEKFQILPSPGSNLECLKVVLMGGSPVKVQNLKFVQRVAGEDTFVGILYGATETFGCFTGADMNLPVYAGESQVPALGIDVRVVDENGQSIIGKKGEIIFTTPFPGFPIYLWNDVDNTLIKKIYLSKYPGAWCQHDEGWINPETKGLLIIGRSDDILIQNGDRFAPADIYFAIHGMEEIMDYICVNQNREDGECRAVLFVKLKPGYTFTPELRKKIAFTIDKELWEDCVPQVILEVPDIPYNVNNKRLESVVRKIVATNQIPQVNNLRNPECLKYFFDRPELRNWN</sequence>
<dbReference type="EMBL" id="KK122045">
    <property type="protein sequence ID" value="KFM81818.1"/>
    <property type="molecule type" value="Genomic_DNA"/>
</dbReference>
<evidence type="ECO:0000313" key="3">
    <source>
        <dbReference type="Proteomes" id="UP000054359"/>
    </source>
</evidence>
<protein>
    <submittedName>
        <fullName evidence="2">Acetoacetyl-CoA synthetase</fullName>
    </submittedName>
</protein>
<evidence type="ECO:0000313" key="2">
    <source>
        <dbReference type="EMBL" id="KFM81818.1"/>
    </source>
</evidence>
<dbReference type="GO" id="GO:0030729">
    <property type="term" value="F:acetoacetate-CoA ligase activity"/>
    <property type="evidence" value="ECO:0007669"/>
    <property type="project" value="TreeGrafter"/>
</dbReference>
<dbReference type="SUPFAM" id="SSF56801">
    <property type="entry name" value="Acetyl-CoA synthetase-like"/>
    <property type="match status" value="1"/>
</dbReference>
<dbReference type="PANTHER" id="PTHR42921:SF1">
    <property type="entry name" value="ACETOACETYL-COA SYNTHETASE"/>
    <property type="match status" value="1"/>
</dbReference>
<proteinExistence type="predicted"/>
<gene>
    <name evidence="2" type="ORF">X975_27031</name>
</gene>
<dbReference type="Gene3D" id="3.40.50.12780">
    <property type="entry name" value="N-terminal domain of ligase-like"/>
    <property type="match status" value="1"/>
</dbReference>
<dbReference type="PROSITE" id="PS00455">
    <property type="entry name" value="AMP_BINDING"/>
    <property type="match status" value="1"/>
</dbReference>
<keyword evidence="3" id="KW-1185">Reference proteome</keyword>
<dbReference type="AlphaFoldDB" id="A0A087UWS9"/>